<accession>A0ABU5ZJR3</accession>
<sequence>MNSTVYMKIGIWKYPIYNNLYYISIGAGVFEHLIYILLLAWAFAKGPSKRIMEANPEAHRLFGYFDEPLLGQSLYDLFWDEKLSSQTELHQYHFRTGKRWVHVEMLMKNRKGQKLVTLVEGDKLESMLKEFQTLIFLKGRNASFPPVTESVFSPTTGRISTS</sequence>
<dbReference type="Pfam" id="PF00989">
    <property type="entry name" value="PAS"/>
    <property type="match status" value="1"/>
</dbReference>
<keyword evidence="1" id="KW-0812">Transmembrane</keyword>
<keyword evidence="1" id="KW-1133">Transmembrane helix</keyword>
<comment type="caution">
    <text evidence="3">The sequence shown here is derived from an EMBL/GenBank/DDBJ whole genome shotgun (WGS) entry which is preliminary data.</text>
</comment>
<dbReference type="SUPFAM" id="SSF55785">
    <property type="entry name" value="PYP-like sensor domain (PAS domain)"/>
    <property type="match status" value="1"/>
</dbReference>
<dbReference type="InterPro" id="IPR035965">
    <property type="entry name" value="PAS-like_dom_sf"/>
</dbReference>
<dbReference type="NCBIfam" id="TIGR00229">
    <property type="entry name" value="sensory_box"/>
    <property type="match status" value="1"/>
</dbReference>
<evidence type="ECO:0000313" key="4">
    <source>
        <dbReference type="Proteomes" id="UP001310386"/>
    </source>
</evidence>
<proteinExistence type="predicted"/>
<keyword evidence="4" id="KW-1185">Reference proteome</keyword>
<evidence type="ECO:0000259" key="2">
    <source>
        <dbReference type="PROSITE" id="PS50112"/>
    </source>
</evidence>
<protein>
    <submittedName>
        <fullName evidence="3">PAS domain-containing protein</fullName>
    </submittedName>
</protein>
<dbReference type="Gene3D" id="3.30.450.20">
    <property type="entry name" value="PAS domain"/>
    <property type="match status" value="1"/>
</dbReference>
<keyword evidence="1" id="KW-0472">Membrane</keyword>
<dbReference type="InterPro" id="IPR013767">
    <property type="entry name" value="PAS_fold"/>
</dbReference>
<evidence type="ECO:0000256" key="1">
    <source>
        <dbReference type="SAM" id="Phobius"/>
    </source>
</evidence>
<gene>
    <name evidence="3" type="ORF">VF724_09565</name>
</gene>
<feature type="domain" description="PAS" evidence="2">
    <location>
        <begin position="50"/>
        <end position="97"/>
    </location>
</feature>
<reference evidence="3" key="1">
    <citation type="submission" date="2023-12" db="EMBL/GenBank/DDBJ databases">
        <title>Fervidustalea candida gen. nov., sp. nov., a novel member of the family Paenibacillaceae isolated from a geothermal area.</title>
        <authorList>
            <person name="Li W.-J."/>
            <person name="Jiao J.-Y."/>
            <person name="Chen Y."/>
        </authorList>
    </citation>
    <scope>NUCLEOTIDE SEQUENCE</scope>
    <source>
        <strain evidence="3">SYSU GA230002</strain>
    </source>
</reference>
<dbReference type="RefSeq" id="WP_371754033.1">
    <property type="nucleotide sequence ID" value="NZ_JAYJLD010000011.1"/>
</dbReference>
<evidence type="ECO:0000313" key="3">
    <source>
        <dbReference type="EMBL" id="MEB3101911.1"/>
    </source>
</evidence>
<dbReference type="EMBL" id="JAYJLD010000011">
    <property type="protein sequence ID" value="MEB3101911.1"/>
    <property type="molecule type" value="Genomic_DNA"/>
</dbReference>
<feature type="transmembrane region" description="Helical" evidence="1">
    <location>
        <begin position="20"/>
        <end position="44"/>
    </location>
</feature>
<dbReference type="InterPro" id="IPR000014">
    <property type="entry name" value="PAS"/>
</dbReference>
<name>A0ABU5ZJR3_9BACL</name>
<dbReference type="PROSITE" id="PS50112">
    <property type="entry name" value="PAS"/>
    <property type="match status" value="1"/>
</dbReference>
<organism evidence="3 4">
    <name type="scientific">Ferviditalea candida</name>
    <dbReference type="NCBI Taxonomy" id="3108399"/>
    <lineage>
        <taxon>Bacteria</taxon>
        <taxon>Bacillati</taxon>
        <taxon>Bacillota</taxon>
        <taxon>Bacilli</taxon>
        <taxon>Bacillales</taxon>
        <taxon>Paenibacillaceae</taxon>
        <taxon>Ferviditalea</taxon>
    </lineage>
</organism>
<dbReference type="CDD" id="cd00130">
    <property type="entry name" value="PAS"/>
    <property type="match status" value="1"/>
</dbReference>
<dbReference type="Proteomes" id="UP001310386">
    <property type="component" value="Unassembled WGS sequence"/>
</dbReference>